<reference evidence="2 3" key="1">
    <citation type="journal article" date="2016" name="Nat. Commun.">
        <title>Extremotolerant tardigrade genome and improved radiotolerance of human cultured cells by tardigrade-unique protein.</title>
        <authorList>
            <person name="Hashimoto T."/>
            <person name="Horikawa D.D."/>
            <person name="Saito Y."/>
            <person name="Kuwahara H."/>
            <person name="Kozuka-Hata H."/>
            <person name="Shin-I T."/>
            <person name="Minakuchi Y."/>
            <person name="Ohishi K."/>
            <person name="Motoyama A."/>
            <person name="Aizu T."/>
            <person name="Enomoto A."/>
            <person name="Kondo K."/>
            <person name="Tanaka S."/>
            <person name="Hara Y."/>
            <person name="Koshikawa S."/>
            <person name="Sagara H."/>
            <person name="Miura T."/>
            <person name="Yokobori S."/>
            <person name="Miyagawa K."/>
            <person name="Suzuki Y."/>
            <person name="Kubo T."/>
            <person name="Oyama M."/>
            <person name="Kohara Y."/>
            <person name="Fujiyama A."/>
            <person name="Arakawa K."/>
            <person name="Katayama T."/>
            <person name="Toyoda A."/>
            <person name="Kunieda T."/>
        </authorList>
    </citation>
    <scope>NUCLEOTIDE SEQUENCE [LARGE SCALE GENOMIC DNA]</scope>
    <source>
        <strain evidence="2 3">YOKOZUNA-1</strain>
    </source>
</reference>
<organism evidence="2 3">
    <name type="scientific">Ramazzottius varieornatus</name>
    <name type="common">Water bear</name>
    <name type="synonym">Tardigrade</name>
    <dbReference type="NCBI Taxonomy" id="947166"/>
    <lineage>
        <taxon>Eukaryota</taxon>
        <taxon>Metazoa</taxon>
        <taxon>Ecdysozoa</taxon>
        <taxon>Tardigrada</taxon>
        <taxon>Eutardigrada</taxon>
        <taxon>Parachela</taxon>
        <taxon>Hypsibioidea</taxon>
        <taxon>Ramazzottiidae</taxon>
        <taxon>Ramazzottius</taxon>
    </lineage>
</organism>
<dbReference type="EMBL" id="BDGG01000002">
    <property type="protein sequence ID" value="GAU93256.1"/>
    <property type="molecule type" value="Genomic_DNA"/>
</dbReference>
<proteinExistence type="predicted"/>
<gene>
    <name evidence="2" type="primary">RvY_05222-1</name>
    <name evidence="2" type="synonym">RvY_05222.1</name>
    <name evidence="2" type="ORF">RvY_05222</name>
</gene>
<evidence type="ECO:0000313" key="2">
    <source>
        <dbReference type="EMBL" id="GAU93256.1"/>
    </source>
</evidence>
<protein>
    <submittedName>
        <fullName evidence="2">Uncharacterized protein</fullName>
    </submittedName>
</protein>
<evidence type="ECO:0000256" key="1">
    <source>
        <dbReference type="SAM" id="MobiDB-lite"/>
    </source>
</evidence>
<accession>A0A1D1UUA7</accession>
<dbReference type="AlphaFoldDB" id="A0A1D1UUA7"/>
<dbReference type="Proteomes" id="UP000186922">
    <property type="component" value="Unassembled WGS sequence"/>
</dbReference>
<sequence>MMRKKSRHECGLSPRRKNKLRRKMGTDKAVWPRRKAQKTYLILLVLDRPKRAICRLKTKNEARRYLYQRYYLQ</sequence>
<feature type="region of interest" description="Disordered" evidence="1">
    <location>
        <begin position="1"/>
        <end position="31"/>
    </location>
</feature>
<name>A0A1D1UUA7_RAMVA</name>
<keyword evidence="3" id="KW-1185">Reference proteome</keyword>
<evidence type="ECO:0000313" key="3">
    <source>
        <dbReference type="Proteomes" id="UP000186922"/>
    </source>
</evidence>
<feature type="compositionally biased region" description="Basic residues" evidence="1">
    <location>
        <begin position="14"/>
        <end position="23"/>
    </location>
</feature>
<comment type="caution">
    <text evidence="2">The sequence shown here is derived from an EMBL/GenBank/DDBJ whole genome shotgun (WGS) entry which is preliminary data.</text>
</comment>